<reference evidence="1 2" key="1">
    <citation type="submission" date="2020-02" db="EMBL/GenBank/DDBJ databases">
        <title>Genome sequencing for Kineobactrum sp. M2.</title>
        <authorList>
            <person name="Park S.-J."/>
        </authorList>
    </citation>
    <scope>NUCLEOTIDE SEQUENCE [LARGE SCALE GENOMIC DNA]</scope>
    <source>
        <strain evidence="1 2">M2</strain>
    </source>
</reference>
<gene>
    <name evidence="1" type="ORF">G3T16_10685</name>
</gene>
<sequence length="61" mass="6530">MSLSPRGMDLLAAVRPNAGLNPYLAPISLRRNRDLCHHRVAMDAMVLMQVSCGRHGCGAGA</sequence>
<dbReference type="RefSeq" id="WP_163495256.1">
    <property type="nucleotide sequence ID" value="NZ_CP048711.1"/>
</dbReference>
<keyword evidence="2" id="KW-1185">Reference proteome</keyword>
<dbReference type="EMBL" id="CP048711">
    <property type="protein sequence ID" value="QIB65815.1"/>
    <property type="molecule type" value="Genomic_DNA"/>
</dbReference>
<accession>A0A6C0U5W6</accession>
<evidence type="ECO:0000313" key="2">
    <source>
        <dbReference type="Proteomes" id="UP000477680"/>
    </source>
</evidence>
<proteinExistence type="predicted"/>
<dbReference type="AlphaFoldDB" id="A0A6C0U5W6"/>
<dbReference type="KEGG" id="kim:G3T16_10685"/>
<evidence type="ECO:0000313" key="1">
    <source>
        <dbReference type="EMBL" id="QIB65815.1"/>
    </source>
</evidence>
<dbReference type="Proteomes" id="UP000477680">
    <property type="component" value="Chromosome"/>
</dbReference>
<organism evidence="1 2">
    <name type="scientific">Kineobactrum salinum</name>
    <dbReference type="NCBI Taxonomy" id="2708301"/>
    <lineage>
        <taxon>Bacteria</taxon>
        <taxon>Pseudomonadati</taxon>
        <taxon>Pseudomonadota</taxon>
        <taxon>Gammaproteobacteria</taxon>
        <taxon>Cellvibrionales</taxon>
        <taxon>Halieaceae</taxon>
        <taxon>Kineobactrum</taxon>
    </lineage>
</organism>
<protein>
    <submittedName>
        <fullName evidence="1">Uncharacterized protein</fullName>
    </submittedName>
</protein>
<name>A0A6C0U5W6_9GAMM</name>